<organism evidence="1 2">
    <name type="scientific">Candidatus Kaiserbacteria bacterium RIFCSPLOWO2_01_FULL_54_20</name>
    <dbReference type="NCBI Taxonomy" id="1798513"/>
    <lineage>
        <taxon>Bacteria</taxon>
        <taxon>Candidatus Kaiseribacteriota</taxon>
    </lineage>
</organism>
<evidence type="ECO:0000313" key="1">
    <source>
        <dbReference type="EMBL" id="OGG73796.1"/>
    </source>
</evidence>
<dbReference type="AlphaFoldDB" id="A0A1F6EJK0"/>
<protein>
    <submittedName>
        <fullName evidence="1">Uncharacterized protein</fullName>
    </submittedName>
</protein>
<dbReference type="EMBL" id="MFMA01000034">
    <property type="protein sequence ID" value="OGG73796.1"/>
    <property type="molecule type" value="Genomic_DNA"/>
</dbReference>
<comment type="caution">
    <text evidence="1">The sequence shown here is derived from an EMBL/GenBank/DDBJ whole genome shotgun (WGS) entry which is preliminary data.</text>
</comment>
<reference evidence="1 2" key="1">
    <citation type="journal article" date="2016" name="Nat. Commun.">
        <title>Thousands of microbial genomes shed light on interconnected biogeochemical processes in an aquifer system.</title>
        <authorList>
            <person name="Anantharaman K."/>
            <person name="Brown C.T."/>
            <person name="Hug L.A."/>
            <person name="Sharon I."/>
            <person name="Castelle C.J."/>
            <person name="Probst A.J."/>
            <person name="Thomas B.C."/>
            <person name="Singh A."/>
            <person name="Wilkins M.J."/>
            <person name="Karaoz U."/>
            <person name="Brodie E.L."/>
            <person name="Williams K.H."/>
            <person name="Hubbard S.S."/>
            <person name="Banfield J.F."/>
        </authorList>
    </citation>
    <scope>NUCLEOTIDE SEQUENCE [LARGE SCALE GENOMIC DNA]</scope>
</reference>
<gene>
    <name evidence="1" type="ORF">A3A40_00730</name>
</gene>
<dbReference type="Proteomes" id="UP000178427">
    <property type="component" value="Unassembled WGS sequence"/>
</dbReference>
<accession>A0A1F6EJK0</accession>
<sequence length="130" mass="14361">MAQSNEKHGKPQTIVIVYPRNTIEITMSQECAEQLLASAIKRDALTDSCEFTGEDVNGQKFRVEVRGSAQAVYARSHHLDNQKVLSALERAASQAASELRQDFASRVITTLSSVAQELGLETETLESRRP</sequence>
<proteinExistence type="predicted"/>
<name>A0A1F6EJK0_9BACT</name>
<evidence type="ECO:0000313" key="2">
    <source>
        <dbReference type="Proteomes" id="UP000178427"/>
    </source>
</evidence>